<dbReference type="AlphaFoldDB" id="A0A1G8FJB1"/>
<dbReference type="PANTHER" id="PTHR21461:SF69">
    <property type="entry name" value="GLYCOSYLTRANSFERASE FAMILY 92 PROTEIN"/>
    <property type="match status" value="1"/>
</dbReference>
<dbReference type="Proteomes" id="UP000198822">
    <property type="component" value="Chromosome I"/>
</dbReference>
<dbReference type="InterPro" id="IPR029044">
    <property type="entry name" value="Nucleotide-diphossugar_trans"/>
</dbReference>
<keyword evidence="3" id="KW-1133">Transmembrane helix</keyword>
<dbReference type="RefSeq" id="WP_092505468.1">
    <property type="nucleotide sequence ID" value="NZ_LT629695.1"/>
</dbReference>
<sequence>MLAMTMMVRDEADVIAATVEHHLAQGFDHLIVTDNASTDGTREILEEYAQHAPLTLHHDPEHRKQQARVVTSMAREAARMGATWVVNGDADEFVLPVDRSTTVAAVLAAMPTSLRAFTVPVVNMVGPIAETGSGIGRLRMRDERSLEALQAAGVLAHPTPNAIHVGDPEVEVAHGNHFTSIEQHGEVPDELALEVLHLPWRSATQFARKTENMGRGYEANPQLRPSANHHGMRDWRRMRAGVLLPFLALRMPTSDDLAQQGFVEDDALVTALQLDGVRPGLLAAALADGEAYDDAEIERLRALAHVLSPLDVEAQRDIVVLREEVDDRNTRLYEAQQRIQQLEIALGVAAEDGLRERIALEGAVVDARGQADRARAELAGVQQALEALEAQPVMRASRAVSRALRSR</sequence>
<protein>
    <submittedName>
        <fullName evidence="5">Glycosyl transferase family 2</fullName>
    </submittedName>
</protein>
<comment type="subcellular location">
    <subcellularLocation>
        <location evidence="1">Membrane</location>
        <topology evidence="1">Single-pass membrane protein</topology>
    </subcellularLocation>
</comment>
<dbReference type="EMBL" id="LT629695">
    <property type="protein sequence ID" value="SDH82191.1"/>
    <property type="molecule type" value="Genomic_DNA"/>
</dbReference>
<evidence type="ECO:0000256" key="2">
    <source>
        <dbReference type="ARBA" id="ARBA00022692"/>
    </source>
</evidence>
<dbReference type="OrthoDB" id="565316at2"/>
<dbReference type="SUPFAM" id="SSF53448">
    <property type="entry name" value="Nucleotide-diphospho-sugar transferases"/>
    <property type="match status" value="1"/>
</dbReference>
<keyword evidence="3" id="KW-0472">Membrane</keyword>
<keyword evidence="4" id="KW-0175">Coiled coil</keyword>
<dbReference type="Pfam" id="PF13704">
    <property type="entry name" value="Glyco_tranf_2_4"/>
    <property type="match status" value="1"/>
</dbReference>
<evidence type="ECO:0000256" key="3">
    <source>
        <dbReference type="ARBA" id="ARBA00022989"/>
    </source>
</evidence>
<dbReference type="GO" id="GO:0005737">
    <property type="term" value="C:cytoplasm"/>
    <property type="evidence" value="ECO:0007669"/>
    <property type="project" value="TreeGrafter"/>
</dbReference>
<keyword evidence="6" id="KW-1185">Reference proteome</keyword>
<gene>
    <name evidence="5" type="ORF">SAMN04489720_2498</name>
</gene>
<keyword evidence="2" id="KW-0812">Transmembrane</keyword>
<accession>A0A1G8FJB1</accession>
<dbReference type="PANTHER" id="PTHR21461">
    <property type="entry name" value="GLYCOSYLTRANSFERASE FAMILY 92 PROTEIN"/>
    <property type="match status" value="1"/>
</dbReference>
<evidence type="ECO:0000313" key="6">
    <source>
        <dbReference type="Proteomes" id="UP000198822"/>
    </source>
</evidence>
<evidence type="ECO:0000256" key="4">
    <source>
        <dbReference type="SAM" id="Coils"/>
    </source>
</evidence>
<evidence type="ECO:0000256" key="1">
    <source>
        <dbReference type="ARBA" id="ARBA00004167"/>
    </source>
</evidence>
<name>A0A1G8FJB1_9MICO</name>
<evidence type="ECO:0000313" key="5">
    <source>
        <dbReference type="EMBL" id="SDH82191.1"/>
    </source>
</evidence>
<keyword evidence="5" id="KW-0808">Transferase</keyword>
<dbReference type="GO" id="GO:0016757">
    <property type="term" value="F:glycosyltransferase activity"/>
    <property type="evidence" value="ECO:0007669"/>
    <property type="project" value="TreeGrafter"/>
</dbReference>
<dbReference type="GO" id="GO:0016020">
    <property type="term" value="C:membrane"/>
    <property type="evidence" value="ECO:0007669"/>
    <property type="project" value="UniProtKB-SubCell"/>
</dbReference>
<feature type="coiled-coil region" evidence="4">
    <location>
        <begin position="364"/>
        <end position="391"/>
    </location>
</feature>
<reference evidence="6" key="1">
    <citation type="submission" date="2016-10" db="EMBL/GenBank/DDBJ databases">
        <authorList>
            <person name="Varghese N."/>
            <person name="Submissions S."/>
        </authorList>
    </citation>
    <scope>NUCLEOTIDE SEQUENCE [LARGE SCALE GENOMIC DNA]</scope>
    <source>
        <strain evidence="6">DSM 22002</strain>
    </source>
</reference>
<dbReference type="STRING" id="399736.SAMN04489720_2498"/>
<organism evidence="5 6">
    <name type="scientific">Agrococcus jejuensis</name>
    <dbReference type="NCBI Taxonomy" id="399736"/>
    <lineage>
        <taxon>Bacteria</taxon>
        <taxon>Bacillati</taxon>
        <taxon>Actinomycetota</taxon>
        <taxon>Actinomycetes</taxon>
        <taxon>Micrococcales</taxon>
        <taxon>Microbacteriaceae</taxon>
        <taxon>Agrococcus</taxon>
    </lineage>
</organism>
<proteinExistence type="predicted"/>
<dbReference type="Gene3D" id="3.90.550.10">
    <property type="entry name" value="Spore Coat Polysaccharide Biosynthesis Protein SpsA, Chain A"/>
    <property type="match status" value="1"/>
</dbReference>